<protein>
    <submittedName>
        <fullName evidence="2">Uncharacterized protein</fullName>
    </submittedName>
</protein>
<evidence type="ECO:0000313" key="3">
    <source>
        <dbReference type="Proteomes" id="UP000573729"/>
    </source>
</evidence>
<proteinExistence type="predicted"/>
<sequence>MDTVAFRARTRFVVLAIAGVGFALLWAALVTILSPSAAHAKDEGSSEGGVLRSLTAPVSDVVDEVVKPVADEIVAPVVKPVADKVVKPVADKVVAPVVKPVADKVVKPVADKVVAPVAKPIADNIVAPVVKPVVENVVQPVTEKVVTPVATPVLETVDAVVAPVLEPVSGVIDDVVAPVNDAVIAPITTPISEALTPAIDPVAPSPGAGFVDGGAGENGLPTSPGSVAPIPGSVAAAPAVVGADTISSATAAGARTGGILPFADTRVTFGDALSAAGATVGSITVVLLHDLVFPMSAPALGGGAATPAAFSSSFGGVAGLSAVLPFAFLFAHRAWVRRGMPGSDDALPAPFFDTDVSPD</sequence>
<dbReference type="AlphaFoldDB" id="A0A7W7BMV0"/>
<name>A0A7W7BMV0_9MICO</name>
<organism evidence="2 3">
    <name type="scientific">Microbacterium marinum</name>
    <dbReference type="NCBI Taxonomy" id="421115"/>
    <lineage>
        <taxon>Bacteria</taxon>
        <taxon>Bacillati</taxon>
        <taxon>Actinomycetota</taxon>
        <taxon>Actinomycetes</taxon>
        <taxon>Micrococcales</taxon>
        <taxon>Microbacteriaceae</taxon>
        <taxon>Microbacterium</taxon>
    </lineage>
</organism>
<comment type="caution">
    <text evidence="2">The sequence shown here is derived from an EMBL/GenBank/DDBJ whole genome shotgun (WGS) entry which is preliminary data.</text>
</comment>
<feature type="transmembrane region" description="Helical" evidence="1">
    <location>
        <begin position="308"/>
        <end position="331"/>
    </location>
</feature>
<reference evidence="2 3" key="1">
    <citation type="submission" date="2020-08" db="EMBL/GenBank/DDBJ databases">
        <title>Sequencing the genomes of 1000 actinobacteria strains.</title>
        <authorList>
            <person name="Klenk H.-P."/>
        </authorList>
    </citation>
    <scope>NUCLEOTIDE SEQUENCE [LARGE SCALE GENOMIC DNA]</scope>
    <source>
        <strain evidence="2 3">DSM 24947</strain>
    </source>
</reference>
<dbReference type="Proteomes" id="UP000573729">
    <property type="component" value="Unassembled WGS sequence"/>
</dbReference>
<evidence type="ECO:0000313" key="2">
    <source>
        <dbReference type="EMBL" id="MBB4665564.1"/>
    </source>
</evidence>
<evidence type="ECO:0000256" key="1">
    <source>
        <dbReference type="SAM" id="Phobius"/>
    </source>
</evidence>
<dbReference type="EMBL" id="JACHMD010000001">
    <property type="protein sequence ID" value="MBB4665564.1"/>
    <property type="molecule type" value="Genomic_DNA"/>
</dbReference>
<gene>
    <name evidence="2" type="ORF">BKA24_000273</name>
</gene>
<keyword evidence="1" id="KW-0812">Transmembrane</keyword>
<keyword evidence="1" id="KW-0472">Membrane</keyword>
<keyword evidence="3" id="KW-1185">Reference proteome</keyword>
<dbReference type="RefSeq" id="WP_184214564.1">
    <property type="nucleotide sequence ID" value="NZ_JACHMD010000001.1"/>
</dbReference>
<accession>A0A7W7BMV0</accession>
<keyword evidence="1" id="KW-1133">Transmembrane helix</keyword>